<proteinExistence type="predicted"/>
<gene>
    <name evidence="2" type="ORF">EAH84_14805</name>
</gene>
<dbReference type="EMBL" id="RCZK01000021">
    <property type="protein sequence ID" value="TPG06559.1"/>
    <property type="molecule type" value="Genomic_DNA"/>
</dbReference>
<keyword evidence="3" id="KW-1185">Reference proteome</keyword>
<dbReference type="OrthoDB" id="7472092at2"/>
<dbReference type="Proteomes" id="UP000318413">
    <property type="component" value="Unassembled WGS sequence"/>
</dbReference>
<protein>
    <recommendedName>
        <fullName evidence="4">C-type lysozyme inhibitor domain-containing protein</fullName>
    </recommendedName>
</protein>
<evidence type="ECO:0008006" key="4">
    <source>
        <dbReference type="Google" id="ProtNLM"/>
    </source>
</evidence>
<evidence type="ECO:0000313" key="3">
    <source>
        <dbReference type="Proteomes" id="UP000318413"/>
    </source>
</evidence>
<reference evidence="2 3" key="1">
    <citation type="journal article" date="2019" name="Environ. Microbiol.">
        <title>Species interactions and distinct microbial communities in high Arctic permafrost affected cryosols are associated with the CH4 and CO2 gas fluxes.</title>
        <authorList>
            <person name="Altshuler I."/>
            <person name="Hamel J."/>
            <person name="Turney S."/>
            <person name="Magnuson E."/>
            <person name="Levesque R."/>
            <person name="Greer C."/>
            <person name="Whyte L.G."/>
        </authorList>
    </citation>
    <scope>NUCLEOTIDE SEQUENCE [LARGE SCALE GENOMIC DNA]</scope>
    <source>
        <strain evidence="2 3">S5.1</strain>
    </source>
</reference>
<accession>A0A502C3G3</accession>
<feature type="chain" id="PRO_5021278770" description="C-type lysozyme inhibitor domain-containing protein" evidence="1">
    <location>
        <begin position="17"/>
        <end position="126"/>
    </location>
</feature>
<evidence type="ECO:0000256" key="1">
    <source>
        <dbReference type="SAM" id="SignalP"/>
    </source>
</evidence>
<comment type="caution">
    <text evidence="2">The sequence shown here is derived from an EMBL/GenBank/DDBJ whole genome shotgun (WGS) entry which is preliminary data.</text>
</comment>
<feature type="signal peptide" evidence="1">
    <location>
        <begin position="1"/>
        <end position="16"/>
    </location>
</feature>
<name>A0A502C3G3_9SPHN</name>
<keyword evidence="1" id="KW-0732">Signal</keyword>
<sequence length="126" mass="13291">MQTRLSFVLVALVALAACNGQSSPEVVDTNPDPMAKQLANAAPVELPAAIKAEQVFRCKDNSLVKVTFFSGDKKVFVRSGATGPRIILRAAVSGDPFVAEGGWSLVGDTATIKLTKPGKMELTCRS</sequence>
<evidence type="ECO:0000313" key="2">
    <source>
        <dbReference type="EMBL" id="TPG06559.1"/>
    </source>
</evidence>
<organism evidence="2 3">
    <name type="scientific">Sphingomonas oligophenolica</name>
    <dbReference type="NCBI Taxonomy" id="301154"/>
    <lineage>
        <taxon>Bacteria</taxon>
        <taxon>Pseudomonadati</taxon>
        <taxon>Pseudomonadota</taxon>
        <taxon>Alphaproteobacteria</taxon>
        <taxon>Sphingomonadales</taxon>
        <taxon>Sphingomonadaceae</taxon>
        <taxon>Sphingomonas</taxon>
    </lineage>
</organism>
<dbReference type="PROSITE" id="PS51257">
    <property type="entry name" value="PROKAR_LIPOPROTEIN"/>
    <property type="match status" value="1"/>
</dbReference>
<dbReference type="AlphaFoldDB" id="A0A502C3G3"/>